<evidence type="ECO:0000313" key="1">
    <source>
        <dbReference type="EMBL" id="MQY27230.1"/>
    </source>
</evidence>
<reference evidence="1 2" key="1">
    <citation type="submission" date="2019-10" db="EMBL/GenBank/DDBJ databases">
        <title>Nocardia macrotermitis sp. nov. and Nocardia aurantia sp. nov., isolated from the gut of fungus growing-termite Macrotermes natalensis.</title>
        <authorList>
            <person name="Benndorf R."/>
            <person name="Schwitalla J."/>
            <person name="Martin K."/>
            <person name="De Beer W."/>
            <person name="Kaster A.-K."/>
            <person name="Vollmers J."/>
            <person name="Poulsen M."/>
            <person name="Beemelmanns C."/>
        </authorList>
    </citation>
    <scope>NUCLEOTIDE SEQUENCE [LARGE SCALE GENOMIC DNA]</scope>
    <source>
        <strain evidence="1 2">RB56</strain>
    </source>
</reference>
<evidence type="ECO:0000313" key="2">
    <source>
        <dbReference type="Proteomes" id="UP000431401"/>
    </source>
</evidence>
<accession>A0A7K0DNC3</accession>
<keyword evidence="2" id="KW-1185">Reference proteome</keyword>
<dbReference type="AlphaFoldDB" id="A0A7K0DNC3"/>
<dbReference type="Proteomes" id="UP000431401">
    <property type="component" value="Unassembled WGS sequence"/>
</dbReference>
<gene>
    <name evidence="1" type="ORF">NRB56_28130</name>
</gene>
<proteinExistence type="predicted"/>
<protein>
    <submittedName>
        <fullName evidence="1">Uncharacterized protein</fullName>
    </submittedName>
</protein>
<dbReference type="RefSeq" id="WP_153341993.1">
    <property type="nucleotide sequence ID" value="NZ_WEGI01000005.1"/>
</dbReference>
<name>A0A7K0DNC3_9NOCA</name>
<sequence length="90" mass="10172">MRTYIETGRGDEFLNADMIVKIQAVQNQHVAIWTDTTRLGIGIPFHADRVPPHQVQQIALDLLREIGNAPEQQATRVVTFLEGTVTSRYL</sequence>
<organism evidence="1 2">
    <name type="scientific">Nocardia aurantia</name>
    <dbReference type="NCBI Taxonomy" id="2585199"/>
    <lineage>
        <taxon>Bacteria</taxon>
        <taxon>Bacillati</taxon>
        <taxon>Actinomycetota</taxon>
        <taxon>Actinomycetes</taxon>
        <taxon>Mycobacteriales</taxon>
        <taxon>Nocardiaceae</taxon>
        <taxon>Nocardia</taxon>
    </lineage>
</organism>
<comment type="caution">
    <text evidence="1">The sequence shown here is derived from an EMBL/GenBank/DDBJ whole genome shotgun (WGS) entry which is preliminary data.</text>
</comment>
<dbReference type="EMBL" id="WEGI01000005">
    <property type="protein sequence ID" value="MQY27230.1"/>
    <property type="molecule type" value="Genomic_DNA"/>
</dbReference>